<comment type="catalytic activity">
    <reaction evidence="12">
        <text>(6R)-5,10-methenyltetrahydrofolate + H2O = (6R)-10-formyltetrahydrofolate + H(+)</text>
        <dbReference type="Rhea" id="RHEA:23700"/>
        <dbReference type="ChEBI" id="CHEBI:15377"/>
        <dbReference type="ChEBI" id="CHEBI:15378"/>
        <dbReference type="ChEBI" id="CHEBI:57455"/>
        <dbReference type="ChEBI" id="CHEBI:195366"/>
        <dbReference type="EC" id="3.5.4.9"/>
    </reaction>
</comment>
<dbReference type="EC" id="3.5.4.9" evidence="12"/>
<dbReference type="NCBIfam" id="NF010769">
    <property type="entry name" value="PRK14172.1"/>
    <property type="match status" value="1"/>
</dbReference>
<dbReference type="Pfam" id="PF02882">
    <property type="entry name" value="THF_DHG_CYH_C"/>
    <property type="match status" value="1"/>
</dbReference>
<dbReference type="SUPFAM" id="SSF51735">
    <property type="entry name" value="NAD(P)-binding Rossmann-fold domains"/>
    <property type="match status" value="1"/>
</dbReference>
<comment type="similarity">
    <text evidence="12">Belongs to the tetrahydrofolate dehydrogenase/cyclohydrolase family.</text>
</comment>
<evidence type="ECO:0000256" key="5">
    <source>
        <dbReference type="ARBA" id="ARBA00022755"/>
    </source>
</evidence>
<feature type="binding site" evidence="12">
    <location>
        <begin position="165"/>
        <end position="167"/>
    </location>
    <ligand>
        <name>NADP(+)</name>
        <dbReference type="ChEBI" id="CHEBI:58349"/>
    </ligand>
</feature>
<dbReference type="Proteomes" id="UP000191448">
    <property type="component" value="Unassembled WGS sequence"/>
</dbReference>
<keyword evidence="7 12" id="KW-0521">NADP</keyword>
<dbReference type="CDD" id="cd01080">
    <property type="entry name" value="NAD_bind_m-THF_DH_Cyclohyd"/>
    <property type="match status" value="1"/>
</dbReference>
<evidence type="ECO:0000256" key="8">
    <source>
        <dbReference type="ARBA" id="ARBA00023002"/>
    </source>
</evidence>
<gene>
    <name evidence="12 15" type="primary">folD</name>
    <name evidence="15" type="ORF">CLTHE_14440</name>
</gene>
<evidence type="ECO:0000256" key="7">
    <source>
        <dbReference type="ARBA" id="ARBA00022857"/>
    </source>
</evidence>
<comment type="pathway">
    <text evidence="1 12">One-carbon metabolism; tetrahydrofolate interconversion.</text>
</comment>
<dbReference type="GO" id="GO:0004477">
    <property type="term" value="F:methenyltetrahydrofolate cyclohydrolase activity"/>
    <property type="evidence" value="ECO:0007669"/>
    <property type="project" value="UniProtKB-UniRule"/>
</dbReference>
<comment type="function">
    <text evidence="12">Catalyzes the oxidation of 5,10-methylenetetrahydrofolate to 5,10-methenyltetrahydrofolate and then the hydrolysis of 5,10-methenyltetrahydrofolate to 10-formyltetrahydrofolate.</text>
</comment>
<keyword evidence="5 12" id="KW-0658">Purine biosynthesis</keyword>
<dbReference type="OrthoDB" id="9803580at2"/>
<dbReference type="PANTHER" id="PTHR48099">
    <property type="entry name" value="C-1-TETRAHYDROFOLATE SYNTHASE, CYTOPLASMIC-RELATED"/>
    <property type="match status" value="1"/>
</dbReference>
<sequence>MKDIIDGRKVSLEIKEEIKNFVLNRKKANKSIPKIASILIGNDEGSIYYQNSQEKVATSLGVEFLKIKLDEKITEENVIKEIYRLNNDNSISGIMILLPLPKGLNEKNIVNAISPKKDIDCLTYESVGKLYLGEETFIPCTPESILTLLKSYNVQLEGKEVVIIGRSNIVGKPAFQLLLNQNATVTICHSKTKNLQEICKRADVLIVAIGKPKFINSNYIKRGAVLIDVGTSSYEGKITGDIDFENVKDKAALITPVPGGVGALTTTLLIRNSCKALENSED</sequence>
<dbReference type="Gene3D" id="3.40.50.10860">
    <property type="entry name" value="Leucine Dehydrogenase, chain A, domain 1"/>
    <property type="match status" value="1"/>
</dbReference>
<dbReference type="GO" id="GO:0035999">
    <property type="term" value="P:tetrahydrofolate interconversion"/>
    <property type="evidence" value="ECO:0007669"/>
    <property type="project" value="UniProtKB-UniRule"/>
</dbReference>
<accession>A0A1V4SV49</accession>
<keyword evidence="3 12" id="KW-0554">One-carbon metabolism</keyword>
<dbReference type="GO" id="GO:0005829">
    <property type="term" value="C:cytosol"/>
    <property type="evidence" value="ECO:0007669"/>
    <property type="project" value="TreeGrafter"/>
</dbReference>
<dbReference type="EC" id="1.5.1.5" evidence="12"/>
<evidence type="ECO:0000313" key="15">
    <source>
        <dbReference type="EMBL" id="OPX47873.1"/>
    </source>
</evidence>
<dbReference type="InterPro" id="IPR020630">
    <property type="entry name" value="THF_DH/CycHdrlase_cat_dom"/>
</dbReference>
<comment type="caution">
    <text evidence="15">The sequence shown here is derived from an EMBL/GenBank/DDBJ whole genome shotgun (WGS) entry which is preliminary data.</text>
</comment>
<name>A0A1V4SV49_9CLOT</name>
<evidence type="ECO:0000256" key="11">
    <source>
        <dbReference type="ARBA" id="ARBA00023268"/>
    </source>
</evidence>
<comment type="subunit">
    <text evidence="2 12">Homodimer.</text>
</comment>
<dbReference type="HAMAP" id="MF_01576">
    <property type="entry name" value="THF_DHG_CYH"/>
    <property type="match status" value="1"/>
</dbReference>
<dbReference type="InterPro" id="IPR000672">
    <property type="entry name" value="THF_DH/CycHdrlase"/>
</dbReference>
<evidence type="ECO:0000256" key="9">
    <source>
        <dbReference type="ARBA" id="ARBA00023102"/>
    </source>
</evidence>
<organism evidence="15 16">
    <name type="scientific">Clostridium thermobutyricum DSM 4928</name>
    <dbReference type="NCBI Taxonomy" id="1121339"/>
    <lineage>
        <taxon>Bacteria</taxon>
        <taxon>Bacillati</taxon>
        <taxon>Bacillota</taxon>
        <taxon>Clostridia</taxon>
        <taxon>Eubacteriales</taxon>
        <taxon>Clostridiaceae</taxon>
        <taxon>Clostridium</taxon>
    </lineage>
</organism>
<dbReference type="EMBL" id="LTAY01000037">
    <property type="protein sequence ID" value="OPX47873.1"/>
    <property type="molecule type" value="Genomic_DNA"/>
</dbReference>
<dbReference type="PANTHER" id="PTHR48099:SF5">
    <property type="entry name" value="C-1-TETRAHYDROFOLATE SYNTHASE, CYTOPLASMIC"/>
    <property type="match status" value="1"/>
</dbReference>
<evidence type="ECO:0000256" key="2">
    <source>
        <dbReference type="ARBA" id="ARBA00011738"/>
    </source>
</evidence>
<dbReference type="AlphaFoldDB" id="A0A1V4SV49"/>
<evidence type="ECO:0000256" key="10">
    <source>
        <dbReference type="ARBA" id="ARBA00023167"/>
    </source>
</evidence>
<proteinExistence type="inferred from homology"/>
<comment type="caution">
    <text evidence="12">Lacks conserved residue(s) required for the propagation of feature annotation.</text>
</comment>
<protein>
    <recommendedName>
        <fullName evidence="12">Bifunctional protein FolD</fullName>
    </recommendedName>
    <domain>
        <recommendedName>
            <fullName evidence="12">Methylenetetrahydrofolate dehydrogenase</fullName>
            <ecNumber evidence="12">1.5.1.5</ecNumber>
        </recommendedName>
    </domain>
    <domain>
        <recommendedName>
            <fullName evidence="12">Methenyltetrahydrofolate cyclohydrolase</fullName>
            <ecNumber evidence="12">3.5.4.9</ecNumber>
        </recommendedName>
    </domain>
</protein>
<reference evidence="15 16" key="1">
    <citation type="submission" date="2016-02" db="EMBL/GenBank/DDBJ databases">
        <title>Genome sequence of Clostridium thermobutyricum DSM 4928.</title>
        <authorList>
            <person name="Poehlein A."/>
            <person name="Daniel R."/>
        </authorList>
    </citation>
    <scope>NUCLEOTIDE SEQUENCE [LARGE SCALE GENOMIC DNA]</scope>
    <source>
        <strain evidence="15 16">DSM 4928</strain>
    </source>
</reference>
<evidence type="ECO:0000256" key="4">
    <source>
        <dbReference type="ARBA" id="ARBA00022605"/>
    </source>
</evidence>
<dbReference type="GO" id="GO:0004488">
    <property type="term" value="F:methylenetetrahydrofolate dehydrogenase (NADP+) activity"/>
    <property type="evidence" value="ECO:0007669"/>
    <property type="project" value="UniProtKB-UniRule"/>
</dbReference>
<dbReference type="InterPro" id="IPR046346">
    <property type="entry name" value="Aminoacid_DH-like_N_sf"/>
</dbReference>
<evidence type="ECO:0000256" key="3">
    <source>
        <dbReference type="ARBA" id="ARBA00022563"/>
    </source>
</evidence>
<dbReference type="FunFam" id="3.40.50.720:FF:000094">
    <property type="entry name" value="Bifunctional protein FolD"/>
    <property type="match status" value="1"/>
</dbReference>
<dbReference type="FunFam" id="3.40.50.10860:FF:000005">
    <property type="entry name" value="C-1-tetrahydrofolate synthase, cytoplasmic, putative"/>
    <property type="match status" value="1"/>
</dbReference>
<evidence type="ECO:0000256" key="1">
    <source>
        <dbReference type="ARBA" id="ARBA00004777"/>
    </source>
</evidence>
<dbReference type="RefSeq" id="WP_080022654.1">
    <property type="nucleotide sequence ID" value="NZ_LTAY01000037.1"/>
</dbReference>
<dbReference type="InterPro" id="IPR036291">
    <property type="entry name" value="NAD(P)-bd_dom_sf"/>
</dbReference>
<evidence type="ECO:0000256" key="12">
    <source>
        <dbReference type="HAMAP-Rule" id="MF_01576"/>
    </source>
</evidence>
<keyword evidence="9 12" id="KW-0368">Histidine biosynthesis</keyword>
<feature type="domain" description="Tetrahydrofolate dehydrogenase/cyclohydrolase catalytic" evidence="13">
    <location>
        <begin position="5"/>
        <end position="120"/>
    </location>
</feature>
<feature type="binding site" evidence="12">
    <location>
        <position position="231"/>
    </location>
    <ligand>
        <name>NADP(+)</name>
        <dbReference type="ChEBI" id="CHEBI:58349"/>
    </ligand>
</feature>
<dbReference type="GO" id="GO:0000105">
    <property type="term" value="P:L-histidine biosynthetic process"/>
    <property type="evidence" value="ECO:0007669"/>
    <property type="project" value="UniProtKB-KW"/>
</dbReference>
<keyword evidence="8 12" id="KW-0560">Oxidoreductase</keyword>
<evidence type="ECO:0000256" key="6">
    <source>
        <dbReference type="ARBA" id="ARBA00022801"/>
    </source>
</evidence>
<evidence type="ECO:0000259" key="14">
    <source>
        <dbReference type="Pfam" id="PF02882"/>
    </source>
</evidence>
<feature type="domain" description="Tetrahydrofolate dehydrogenase/cyclohydrolase NAD(P)-binding" evidence="14">
    <location>
        <begin position="139"/>
        <end position="279"/>
    </location>
</feature>
<dbReference type="Pfam" id="PF00763">
    <property type="entry name" value="THF_DHG_CYH"/>
    <property type="match status" value="1"/>
</dbReference>
<keyword evidence="11 12" id="KW-0511">Multifunctional enzyme</keyword>
<dbReference type="GO" id="GO:0006164">
    <property type="term" value="P:purine nucleotide biosynthetic process"/>
    <property type="evidence" value="ECO:0007669"/>
    <property type="project" value="UniProtKB-KW"/>
</dbReference>
<keyword evidence="6 12" id="KW-0378">Hydrolase</keyword>
<keyword evidence="10 12" id="KW-0486">Methionine biosynthesis</keyword>
<keyword evidence="4 12" id="KW-0028">Amino-acid biosynthesis</keyword>
<evidence type="ECO:0000313" key="16">
    <source>
        <dbReference type="Proteomes" id="UP000191448"/>
    </source>
</evidence>
<dbReference type="GO" id="GO:0009086">
    <property type="term" value="P:methionine biosynthetic process"/>
    <property type="evidence" value="ECO:0007669"/>
    <property type="project" value="UniProtKB-KW"/>
</dbReference>
<dbReference type="SUPFAM" id="SSF53223">
    <property type="entry name" value="Aminoacid dehydrogenase-like, N-terminal domain"/>
    <property type="match status" value="1"/>
</dbReference>
<dbReference type="Gene3D" id="3.40.50.720">
    <property type="entry name" value="NAD(P)-binding Rossmann-like Domain"/>
    <property type="match status" value="1"/>
</dbReference>
<dbReference type="UniPathway" id="UPA00193"/>
<dbReference type="InterPro" id="IPR020631">
    <property type="entry name" value="THF_DH/CycHdrlase_NAD-bd_dom"/>
</dbReference>
<comment type="catalytic activity">
    <reaction evidence="12">
        <text>(6R)-5,10-methylene-5,6,7,8-tetrahydrofolate + NADP(+) = (6R)-5,10-methenyltetrahydrofolate + NADPH</text>
        <dbReference type="Rhea" id="RHEA:22812"/>
        <dbReference type="ChEBI" id="CHEBI:15636"/>
        <dbReference type="ChEBI" id="CHEBI:57455"/>
        <dbReference type="ChEBI" id="CHEBI:57783"/>
        <dbReference type="ChEBI" id="CHEBI:58349"/>
        <dbReference type="EC" id="1.5.1.5"/>
    </reaction>
</comment>
<evidence type="ECO:0000259" key="13">
    <source>
        <dbReference type="Pfam" id="PF00763"/>
    </source>
</evidence>
<dbReference type="PRINTS" id="PR00085">
    <property type="entry name" value="THFDHDRGNASE"/>
</dbReference>